<sequence>MKHRPRKRFGQNFLRDKRIINQILSAVNVQENDKVIEIGPGLGALTEPLLKRLHHLVAIEIDQDLHAHLMQMPIATDKLNLISADALTVDYSQWGSHLRVIGNLPYNISTPLLFHLLKYAEFIDDMHFMLQKEIVLRLAAVPGSKAYGRLTVMVQYHCEVEYLFDVPPDAFYPKPKVDSAIVRLKPYLVSPYSHVNPKELERLVAQAFSMRRKTLANNLKSVLSAAELAALGVDPVLRPEQIAVEDYVRIAKFVNN</sequence>
<dbReference type="Gene3D" id="3.40.50.150">
    <property type="entry name" value="Vaccinia Virus protein VP39"/>
    <property type="match status" value="1"/>
</dbReference>
<dbReference type="EMBL" id="LNYI01000057">
    <property type="protein sequence ID" value="KTD18685.1"/>
    <property type="molecule type" value="Genomic_DNA"/>
</dbReference>
<dbReference type="SMART" id="SM00650">
    <property type="entry name" value="rADc"/>
    <property type="match status" value="1"/>
</dbReference>
<dbReference type="Proteomes" id="UP000054869">
    <property type="component" value="Unassembled WGS sequence"/>
</dbReference>
<dbReference type="OrthoDB" id="9814755at2"/>
<feature type="binding site" evidence="7 8">
    <location>
        <position position="12"/>
    </location>
    <ligand>
        <name>S-adenosyl-L-methionine</name>
        <dbReference type="ChEBI" id="CHEBI:59789"/>
    </ligand>
</feature>
<feature type="binding site" evidence="7 8">
    <location>
        <position position="14"/>
    </location>
    <ligand>
        <name>S-adenosyl-L-methionine</name>
        <dbReference type="ChEBI" id="CHEBI:59789"/>
    </ligand>
</feature>
<dbReference type="SUPFAM" id="SSF53335">
    <property type="entry name" value="S-adenosyl-L-methionine-dependent methyltransferases"/>
    <property type="match status" value="1"/>
</dbReference>
<dbReference type="InterPro" id="IPR001737">
    <property type="entry name" value="KsgA/Erm"/>
</dbReference>
<reference evidence="10 11" key="1">
    <citation type="submission" date="2015-11" db="EMBL/GenBank/DDBJ databases">
        <title>Genomic analysis of 38 Legionella species identifies large and diverse effector repertoires.</title>
        <authorList>
            <person name="Burstein D."/>
            <person name="Amaro F."/>
            <person name="Zusman T."/>
            <person name="Lifshitz Z."/>
            <person name="Cohen O."/>
            <person name="Gilbert J.A."/>
            <person name="Pupko T."/>
            <person name="Shuman H.A."/>
            <person name="Segal G."/>
        </authorList>
    </citation>
    <scope>NUCLEOTIDE SEQUENCE [LARGE SCALE GENOMIC DNA]</scope>
    <source>
        <strain evidence="10 11">ATCC 49751</strain>
    </source>
</reference>
<dbReference type="FunFam" id="1.10.8.100:FF:000001">
    <property type="entry name" value="Ribosomal RNA small subunit methyltransferase A"/>
    <property type="match status" value="1"/>
</dbReference>
<dbReference type="GO" id="GO:0005829">
    <property type="term" value="C:cytosol"/>
    <property type="evidence" value="ECO:0007669"/>
    <property type="project" value="TreeGrafter"/>
</dbReference>
<dbReference type="RefSeq" id="WP_028372404.1">
    <property type="nucleotide sequence ID" value="NZ_CAAAJD010000040.1"/>
</dbReference>
<comment type="catalytic activity">
    <reaction evidence="7">
        <text>adenosine(1518)/adenosine(1519) in 16S rRNA + 4 S-adenosyl-L-methionine = N(6)-dimethyladenosine(1518)/N(6)-dimethyladenosine(1519) in 16S rRNA + 4 S-adenosyl-L-homocysteine + 4 H(+)</text>
        <dbReference type="Rhea" id="RHEA:19609"/>
        <dbReference type="Rhea" id="RHEA-COMP:10232"/>
        <dbReference type="Rhea" id="RHEA-COMP:10233"/>
        <dbReference type="ChEBI" id="CHEBI:15378"/>
        <dbReference type="ChEBI" id="CHEBI:57856"/>
        <dbReference type="ChEBI" id="CHEBI:59789"/>
        <dbReference type="ChEBI" id="CHEBI:74411"/>
        <dbReference type="ChEBI" id="CHEBI:74493"/>
        <dbReference type="EC" id="2.1.1.182"/>
    </reaction>
</comment>
<feature type="binding site" evidence="7 8">
    <location>
        <position position="60"/>
    </location>
    <ligand>
        <name>S-adenosyl-L-methionine</name>
        <dbReference type="ChEBI" id="CHEBI:59789"/>
    </ligand>
</feature>
<dbReference type="AlphaFoldDB" id="A0A0W0VFK1"/>
<feature type="domain" description="Ribosomal RNA adenine methylase transferase N-terminal" evidence="9">
    <location>
        <begin position="19"/>
        <end position="188"/>
    </location>
</feature>
<evidence type="ECO:0000256" key="1">
    <source>
        <dbReference type="ARBA" id="ARBA00022490"/>
    </source>
</evidence>
<name>A0A0W0VFK1_9GAMM</name>
<comment type="subcellular location">
    <subcellularLocation>
        <location evidence="7">Cytoplasm</location>
    </subcellularLocation>
</comment>
<dbReference type="InterPro" id="IPR011530">
    <property type="entry name" value="rRNA_adenine_dimethylase"/>
</dbReference>
<proteinExistence type="inferred from homology"/>
<dbReference type="NCBIfam" id="TIGR00755">
    <property type="entry name" value="ksgA"/>
    <property type="match status" value="1"/>
</dbReference>
<dbReference type="InterPro" id="IPR020598">
    <property type="entry name" value="rRNA_Ade_methylase_Trfase_N"/>
</dbReference>
<feature type="binding site" evidence="7 8">
    <location>
        <position position="85"/>
    </location>
    <ligand>
        <name>S-adenosyl-L-methionine</name>
        <dbReference type="ChEBI" id="CHEBI:59789"/>
    </ligand>
</feature>
<keyword evidence="3 7" id="KW-0489">Methyltransferase</keyword>
<gene>
    <name evidence="7 10" type="primary">ksgA</name>
    <name evidence="7" type="synonym">rsmA</name>
    <name evidence="10" type="ORF">Llan_2288</name>
</gene>
<dbReference type="PROSITE" id="PS01131">
    <property type="entry name" value="RRNA_A_DIMETH"/>
    <property type="match status" value="1"/>
</dbReference>
<keyword evidence="11" id="KW-1185">Reference proteome</keyword>
<comment type="function">
    <text evidence="7">Specifically dimethylates two adjacent adenosines (A1518 and A1519) in the loop of a conserved hairpin near the 3'-end of 16S rRNA in the 30S particle. May play a critical role in biogenesis of 30S subunits.</text>
</comment>
<dbReference type="GO" id="GO:0003723">
    <property type="term" value="F:RNA binding"/>
    <property type="evidence" value="ECO:0007669"/>
    <property type="project" value="UniProtKB-UniRule"/>
</dbReference>
<accession>A0A0W0VFK1</accession>
<organism evidence="10 11">
    <name type="scientific">Legionella lansingensis</name>
    <dbReference type="NCBI Taxonomy" id="45067"/>
    <lineage>
        <taxon>Bacteria</taxon>
        <taxon>Pseudomonadati</taxon>
        <taxon>Pseudomonadota</taxon>
        <taxon>Gammaproteobacteria</taxon>
        <taxon>Legionellales</taxon>
        <taxon>Legionellaceae</taxon>
        <taxon>Legionella</taxon>
    </lineage>
</organism>
<dbReference type="InterPro" id="IPR029063">
    <property type="entry name" value="SAM-dependent_MTases_sf"/>
</dbReference>
<evidence type="ECO:0000313" key="10">
    <source>
        <dbReference type="EMBL" id="KTD18685.1"/>
    </source>
</evidence>
<evidence type="ECO:0000256" key="5">
    <source>
        <dbReference type="ARBA" id="ARBA00022691"/>
    </source>
</evidence>
<dbReference type="PANTHER" id="PTHR11727:SF7">
    <property type="entry name" value="DIMETHYLADENOSINE TRANSFERASE-RELATED"/>
    <property type="match status" value="1"/>
</dbReference>
<dbReference type="STRING" id="45067.Llan_2288"/>
<comment type="similarity">
    <text evidence="7">Belongs to the class I-like SAM-binding methyltransferase superfamily. rRNA adenine N(6)-methyltransferase family. RsmA subfamily.</text>
</comment>
<evidence type="ECO:0000256" key="4">
    <source>
        <dbReference type="ARBA" id="ARBA00022679"/>
    </source>
</evidence>
<dbReference type="Pfam" id="PF00398">
    <property type="entry name" value="RrnaAD"/>
    <property type="match status" value="1"/>
</dbReference>
<feature type="binding site" evidence="7 8">
    <location>
        <position position="39"/>
    </location>
    <ligand>
        <name>S-adenosyl-L-methionine</name>
        <dbReference type="ChEBI" id="CHEBI:59789"/>
    </ligand>
</feature>
<keyword evidence="5 7" id="KW-0949">S-adenosyl-L-methionine</keyword>
<keyword evidence="6 7" id="KW-0694">RNA-binding</keyword>
<protein>
    <recommendedName>
        <fullName evidence="7">Ribosomal RNA small subunit methyltransferase A</fullName>
        <ecNumber evidence="7">2.1.1.182</ecNumber>
    </recommendedName>
    <alternativeName>
        <fullName evidence="7">16S rRNA (adenine(1518)-N(6)/adenine(1519)-N(6))-dimethyltransferase</fullName>
    </alternativeName>
    <alternativeName>
        <fullName evidence="7">16S rRNA dimethyladenosine transferase</fullName>
    </alternativeName>
    <alternativeName>
        <fullName evidence="7">16S rRNA dimethylase</fullName>
    </alternativeName>
    <alternativeName>
        <fullName evidence="7">S-adenosylmethionine-6-N', N'-adenosyl(rRNA) dimethyltransferase</fullName>
    </alternativeName>
</protein>
<comment type="caution">
    <text evidence="10">The sequence shown here is derived from an EMBL/GenBank/DDBJ whole genome shotgun (WGS) entry which is preliminary data.</text>
</comment>
<evidence type="ECO:0000313" key="11">
    <source>
        <dbReference type="Proteomes" id="UP000054869"/>
    </source>
</evidence>
<dbReference type="HAMAP" id="MF_00607">
    <property type="entry name" value="16SrRNA_methyltr_A"/>
    <property type="match status" value="1"/>
</dbReference>
<dbReference type="CDD" id="cd02440">
    <property type="entry name" value="AdoMet_MTases"/>
    <property type="match status" value="1"/>
</dbReference>
<dbReference type="InterPro" id="IPR023165">
    <property type="entry name" value="rRNA_Ade_diMease-like_C"/>
</dbReference>
<dbReference type="InterPro" id="IPR020596">
    <property type="entry name" value="rRNA_Ade_Mease_Trfase_CS"/>
</dbReference>
<feature type="binding site" evidence="7 8">
    <location>
        <position position="103"/>
    </location>
    <ligand>
        <name>S-adenosyl-L-methionine</name>
        <dbReference type="ChEBI" id="CHEBI:59789"/>
    </ligand>
</feature>
<keyword evidence="2 7" id="KW-0698">rRNA processing</keyword>
<dbReference type="FunFam" id="3.40.50.150:FF:000023">
    <property type="entry name" value="Ribosomal RNA small subunit methyltransferase A"/>
    <property type="match status" value="1"/>
</dbReference>
<dbReference type="eggNOG" id="COG0030">
    <property type="taxonomic scope" value="Bacteria"/>
</dbReference>
<evidence type="ECO:0000256" key="3">
    <source>
        <dbReference type="ARBA" id="ARBA00022603"/>
    </source>
</evidence>
<evidence type="ECO:0000256" key="6">
    <source>
        <dbReference type="ARBA" id="ARBA00022884"/>
    </source>
</evidence>
<evidence type="ECO:0000256" key="8">
    <source>
        <dbReference type="PROSITE-ProRule" id="PRU01026"/>
    </source>
</evidence>
<evidence type="ECO:0000256" key="2">
    <source>
        <dbReference type="ARBA" id="ARBA00022552"/>
    </source>
</evidence>
<dbReference type="EC" id="2.1.1.182" evidence="7"/>
<dbReference type="GO" id="GO:0052908">
    <property type="term" value="F:16S rRNA (adenine(1518)-N(6)/adenine(1519)-N(6))-dimethyltransferase activity"/>
    <property type="evidence" value="ECO:0007669"/>
    <property type="project" value="UniProtKB-EC"/>
</dbReference>
<evidence type="ECO:0000259" key="9">
    <source>
        <dbReference type="SMART" id="SM00650"/>
    </source>
</evidence>
<dbReference type="PROSITE" id="PS51689">
    <property type="entry name" value="SAM_RNA_A_N6_MT"/>
    <property type="match status" value="1"/>
</dbReference>
<keyword evidence="4 7" id="KW-0808">Transferase</keyword>
<dbReference type="PATRIC" id="fig|45067.4.peg.2400"/>
<dbReference type="PANTHER" id="PTHR11727">
    <property type="entry name" value="DIMETHYLADENOSINE TRANSFERASE"/>
    <property type="match status" value="1"/>
</dbReference>
<evidence type="ECO:0000256" key="7">
    <source>
        <dbReference type="HAMAP-Rule" id="MF_00607"/>
    </source>
</evidence>
<dbReference type="Gene3D" id="1.10.8.100">
    <property type="entry name" value="Ribosomal RNA adenine dimethylase-like, domain 2"/>
    <property type="match status" value="1"/>
</dbReference>
<keyword evidence="1 7" id="KW-0963">Cytoplasm</keyword>